<dbReference type="HOGENOM" id="CLU_2664149_0_0_9"/>
<reference evidence="1 2" key="1">
    <citation type="journal article" date="2002" name="Genome Res.">
        <title>A complete sequence of the T. tengcongensis genome.</title>
        <authorList>
            <person name="Bao Q."/>
            <person name="Tian Y."/>
            <person name="Li W."/>
            <person name="Xu Z."/>
            <person name="Xuan Z."/>
            <person name="Hu S."/>
            <person name="Dong W."/>
            <person name="Yang J."/>
            <person name="Chen Y."/>
            <person name="Xue Y."/>
            <person name="Xu Y."/>
            <person name="Lai X."/>
            <person name="Huang L."/>
            <person name="Dong X."/>
            <person name="Ma Y."/>
            <person name="Ling L."/>
            <person name="Tan H."/>
            <person name="Chen R."/>
            <person name="Wang J."/>
            <person name="Yu J."/>
            <person name="Yang H."/>
        </authorList>
    </citation>
    <scope>NUCLEOTIDE SEQUENCE [LARGE SCALE GENOMIC DNA]</scope>
    <source>
        <strain evidence="2">DSM 15242 / JCM 11007 / NBRC 100824 / MB4</strain>
    </source>
</reference>
<evidence type="ECO:0000313" key="1">
    <source>
        <dbReference type="EMBL" id="AAM24868.1"/>
    </source>
</evidence>
<gene>
    <name evidence="1" type="ordered locus">TTE1666</name>
</gene>
<dbReference type="eggNOG" id="COG1237">
    <property type="taxonomic scope" value="Bacteria"/>
</dbReference>
<dbReference type="EMBL" id="AE008691">
    <property type="protein sequence ID" value="AAM24868.1"/>
    <property type="molecule type" value="Genomic_DNA"/>
</dbReference>
<organism evidence="1 2">
    <name type="scientific">Caldanaerobacter subterraneus subsp. tengcongensis (strain DSM 15242 / JCM 11007 / NBRC 100824 / MB4)</name>
    <name type="common">Thermoanaerobacter tengcongensis</name>
    <dbReference type="NCBI Taxonomy" id="273068"/>
    <lineage>
        <taxon>Bacteria</taxon>
        <taxon>Bacillati</taxon>
        <taxon>Bacillota</taxon>
        <taxon>Clostridia</taxon>
        <taxon>Thermoanaerobacterales</taxon>
        <taxon>Thermoanaerobacteraceae</taxon>
        <taxon>Caldanaerobacter</taxon>
    </lineage>
</organism>
<keyword evidence="2" id="KW-1185">Reference proteome</keyword>
<name>Q8R9E6_CALS4</name>
<protein>
    <submittedName>
        <fullName evidence="1">Uncharacterized protein</fullName>
    </submittedName>
</protein>
<proteinExistence type="predicted"/>
<dbReference type="AlphaFoldDB" id="Q8R9E6"/>
<dbReference type="Proteomes" id="UP000000555">
    <property type="component" value="Chromosome"/>
</dbReference>
<accession>Q8R9E6</accession>
<dbReference type="KEGG" id="tte:TTE1666"/>
<evidence type="ECO:0000313" key="2">
    <source>
        <dbReference type="Proteomes" id="UP000000555"/>
    </source>
</evidence>
<dbReference type="STRING" id="273068.TTE1666"/>
<sequence length="75" mass="8833">MRLMEKKRKIFISRLNFITNPFLRHVGVMRGNMKEKIEENGGRLFLTRDPLEIMPGVLTTGEVKRITDRAIQGFW</sequence>